<protein>
    <submittedName>
        <fullName evidence="5">Restriction endonuclease S subunits</fullName>
        <ecNumber evidence="5">3.1.21.3</ecNumber>
    </submittedName>
</protein>
<dbReference type="PANTHER" id="PTHR30408:SF13">
    <property type="entry name" value="TYPE I RESTRICTION ENZYME HINDI SPECIFICITY SUBUNIT"/>
    <property type="match status" value="1"/>
</dbReference>
<organism evidence="5 6">
    <name type="scientific">Anaerostipes hadrus</name>
    <dbReference type="NCBI Taxonomy" id="649756"/>
    <lineage>
        <taxon>Bacteria</taxon>
        <taxon>Bacillati</taxon>
        <taxon>Bacillota</taxon>
        <taxon>Clostridia</taxon>
        <taxon>Lachnospirales</taxon>
        <taxon>Lachnospiraceae</taxon>
        <taxon>Anaerostipes</taxon>
    </lineage>
</organism>
<evidence type="ECO:0000256" key="2">
    <source>
        <dbReference type="ARBA" id="ARBA00022747"/>
    </source>
</evidence>
<keyword evidence="5" id="KW-0540">Nuclease</keyword>
<dbReference type="RefSeq" id="WP_015530466.1">
    <property type="nucleotide sequence ID" value="NC_021016.1"/>
</dbReference>
<dbReference type="GO" id="GO:0009307">
    <property type="term" value="P:DNA restriction-modification system"/>
    <property type="evidence" value="ECO:0007669"/>
    <property type="project" value="UniProtKB-KW"/>
</dbReference>
<dbReference type="PATRIC" id="fig|245018.3.peg.1731"/>
<evidence type="ECO:0000256" key="1">
    <source>
        <dbReference type="ARBA" id="ARBA00010923"/>
    </source>
</evidence>
<reference evidence="5 6" key="2">
    <citation type="submission" date="2010-03" db="EMBL/GenBank/DDBJ databases">
        <authorList>
            <person name="Pajon A."/>
        </authorList>
    </citation>
    <scope>NUCLEOTIDE SEQUENCE [LARGE SCALE GENOMIC DNA]</scope>
    <source>
        <strain evidence="5 6">SSC/2</strain>
    </source>
</reference>
<dbReference type="InterPro" id="IPR044946">
    <property type="entry name" value="Restrct_endonuc_typeI_TRD_sf"/>
</dbReference>
<dbReference type="GO" id="GO:0003677">
    <property type="term" value="F:DNA binding"/>
    <property type="evidence" value="ECO:0007669"/>
    <property type="project" value="UniProtKB-KW"/>
</dbReference>
<dbReference type="SUPFAM" id="SSF116734">
    <property type="entry name" value="DNA methylase specificity domain"/>
    <property type="match status" value="2"/>
</dbReference>
<dbReference type="InterPro" id="IPR052021">
    <property type="entry name" value="Type-I_RS_S_subunit"/>
</dbReference>
<dbReference type="GO" id="GO:0009035">
    <property type="term" value="F:type I site-specific deoxyribonuclease activity"/>
    <property type="evidence" value="ECO:0007669"/>
    <property type="project" value="UniProtKB-EC"/>
</dbReference>
<dbReference type="EMBL" id="FP929061">
    <property type="protein sequence ID" value="CBL38376.1"/>
    <property type="molecule type" value="Genomic_DNA"/>
</dbReference>
<evidence type="ECO:0000259" key="4">
    <source>
        <dbReference type="Pfam" id="PF01420"/>
    </source>
</evidence>
<proteinExistence type="inferred from homology"/>
<dbReference type="InterPro" id="IPR000055">
    <property type="entry name" value="Restrct_endonuc_typeI_TRD"/>
</dbReference>
<feature type="domain" description="Type I restriction modification DNA specificity" evidence="4">
    <location>
        <begin position="6"/>
        <end position="184"/>
    </location>
</feature>
<dbReference type="KEGG" id="bprl:CL2_14280"/>
<dbReference type="Pfam" id="PF01420">
    <property type="entry name" value="Methylase_S"/>
    <property type="match status" value="2"/>
</dbReference>
<reference evidence="5 6" key="1">
    <citation type="submission" date="2010-03" db="EMBL/GenBank/DDBJ databases">
        <title>The genome sequence of Clostridiales sp. SSC/2.</title>
        <authorList>
            <consortium name="metaHIT consortium -- http://www.metahit.eu/"/>
            <person name="Pajon A."/>
            <person name="Turner K."/>
            <person name="Parkhill J."/>
            <person name="Duncan S."/>
            <person name="Flint H."/>
        </authorList>
    </citation>
    <scope>NUCLEOTIDE SEQUENCE [LARGE SCALE GENOMIC DNA]</scope>
    <source>
        <strain evidence="5 6">SSC/2</strain>
    </source>
</reference>
<dbReference type="REBASE" id="130313">
    <property type="entry name" value="S1.AhaSSC2ORF14250P"/>
</dbReference>
<evidence type="ECO:0000313" key="6">
    <source>
        <dbReference type="Proteomes" id="UP000008960"/>
    </source>
</evidence>
<accession>D4N0I1</accession>
<keyword evidence="5" id="KW-0255">Endonuclease</keyword>
<feature type="domain" description="Type I restriction modification DNA specificity" evidence="4">
    <location>
        <begin position="226"/>
        <end position="375"/>
    </location>
</feature>
<comment type="similarity">
    <text evidence="1">Belongs to the type-I restriction system S methylase family.</text>
</comment>
<keyword evidence="2" id="KW-0680">Restriction system</keyword>
<name>D4N0I1_ANAHA</name>
<keyword evidence="3" id="KW-0238">DNA-binding</keyword>
<keyword evidence="5" id="KW-0378">Hydrolase</keyword>
<dbReference type="AlphaFoldDB" id="D4N0I1"/>
<dbReference type="PANTHER" id="PTHR30408">
    <property type="entry name" value="TYPE-1 RESTRICTION ENZYME ECOKI SPECIFICITY PROTEIN"/>
    <property type="match status" value="1"/>
</dbReference>
<gene>
    <name evidence="5" type="ORF">CL2_14280</name>
</gene>
<evidence type="ECO:0000313" key="5">
    <source>
        <dbReference type="EMBL" id="CBL38376.1"/>
    </source>
</evidence>
<dbReference type="EC" id="3.1.21.3" evidence="5"/>
<sequence>MNKIKKYALSELYDMSSGISSTKEQSGHGAPFVSFKTVFNNYFLPEELPDLMDTNEKEQETYSIKMGDVFITRTSETIDELAMSCVAVKNYPGATYSGFIKRLRPKTARIVYPKYMAFYFRSELFRKAVTNNAFMTLRASFNKDIFTFLDIYLPDYHEQVKIGDMLYSIECKIQKNKKINDYLEEQLQLLYDYWFTQFNFPDDDGQPYKASNGLMVWNENINHIIPAGWQVKPMGTICSFRNGINYNKNVEGNTTYKIINVRNISSSTLFLDESNFDEICLPRQQGDKYCVSDESIIIARSGIPGATRILCNPSSNIIFCGFIICCTPYNNTLQNYLTLYLKQFEGSSATQTGGSILKNVSQETLKNLLVPIPPQSLLNQFNDSVSHIYNLIIGNIKENVQLTTLRDWLLPMLMNGQATIED</sequence>
<dbReference type="Proteomes" id="UP000008960">
    <property type="component" value="Chromosome"/>
</dbReference>
<evidence type="ECO:0000256" key="3">
    <source>
        <dbReference type="ARBA" id="ARBA00023125"/>
    </source>
</evidence>
<dbReference type="Gene3D" id="3.90.220.20">
    <property type="entry name" value="DNA methylase specificity domains"/>
    <property type="match status" value="2"/>
</dbReference>